<dbReference type="InterPro" id="IPR029066">
    <property type="entry name" value="PLP-binding_barrel"/>
</dbReference>
<dbReference type="GO" id="GO:0030170">
    <property type="term" value="F:pyridoxal phosphate binding"/>
    <property type="evidence" value="ECO:0007669"/>
    <property type="project" value="UniProtKB-UniRule"/>
</dbReference>
<dbReference type="CDD" id="cd00635">
    <property type="entry name" value="PLPDE_III_YBL036c_like"/>
    <property type="match status" value="1"/>
</dbReference>
<organism evidence="6 7">
    <name type="scientific">Carnobacterium divergens DSM 20623</name>
    <dbReference type="NCBI Taxonomy" id="1449336"/>
    <lineage>
        <taxon>Bacteria</taxon>
        <taxon>Bacillati</taxon>
        <taxon>Bacillota</taxon>
        <taxon>Bacilli</taxon>
        <taxon>Lactobacillales</taxon>
        <taxon>Carnobacteriaceae</taxon>
        <taxon>Carnobacterium</taxon>
    </lineage>
</organism>
<name>A0A0R2HXJ5_CARDV</name>
<dbReference type="PANTHER" id="PTHR10146:SF14">
    <property type="entry name" value="PYRIDOXAL PHOSPHATE HOMEOSTASIS PROTEIN"/>
    <property type="match status" value="1"/>
</dbReference>
<sequence>MKISKNLEAVESTLCQAINTVGRKRSDVTLIAVTKAVSNEVTKEIYDLGIRHLAENRPEGLQAKKTYLPDNDIKWHYIGNLQTRKVKQVINEIDYFHALDRISLAKEIEKRAEHTINCFLEVNVTGEESKHGINPSEIEAFIDSLQDYSKIKIIGLMTMAPIDADEATIRKAFSTLYQLKNTIQVKGISYAPCTELSMGMSNDYQIAAEEGATFVRVGTALFKD</sequence>
<keyword evidence="7" id="KW-1185">Reference proteome</keyword>
<gene>
    <name evidence="6" type="ORF">IV74_GL002212</name>
</gene>
<comment type="function">
    <text evidence="2">Pyridoxal 5'-phosphate (PLP)-binding protein, which is involved in PLP homeostasis.</text>
</comment>
<reference evidence="6 7" key="1">
    <citation type="journal article" date="2015" name="Genome Announc.">
        <title>Expanding the biotechnology potential of lactobacilli through comparative genomics of 213 strains and associated genera.</title>
        <authorList>
            <person name="Sun Z."/>
            <person name="Harris H.M."/>
            <person name="McCann A."/>
            <person name="Guo C."/>
            <person name="Argimon S."/>
            <person name="Zhang W."/>
            <person name="Yang X."/>
            <person name="Jeffery I.B."/>
            <person name="Cooney J.C."/>
            <person name="Kagawa T.F."/>
            <person name="Liu W."/>
            <person name="Song Y."/>
            <person name="Salvetti E."/>
            <person name="Wrobel A."/>
            <person name="Rasinkangas P."/>
            <person name="Parkhill J."/>
            <person name="Rea M.C."/>
            <person name="O'Sullivan O."/>
            <person name="Ritari J."/>
            <person name="Douillard F.P."/>
            <person name="Paul Ross R."/>
            <person name="Yang R."/>
            <person name="Briner A.E."/>
            <person name="Felis G.E."/>
            <person name="de Vos W.M."/>
            <person name="Barrangou R."/>
            <person name="Klaenhammer T.R."/>
            <person name="Caufield P.W."/>
            <person name="Cui Y."/>
            <person name="Zhang H."/>
            <person name="O'Toole P.W."/>
        </authorList>
    </citation>
    <scope>NUCLEOTIDE SEQUENCE [LARGE SCALE GENOMIC DNA]</scope>
    <source>
        <strain evidence="6 7">DSM 20623</strain>
    </source>
</reference>
<evidence type="ECO:0000313" key="6">
    <source>
        <dbReference type="EMBL" id="KRN54628.1"/>
    </source>
</evidence>
<evidence type="ECO:0000313" key="7">
    <source>
        <dbReference type="Proteomes" id="UP000051658"/>
    </source>
</evidence>
<dbReference type="Gene3D" id="3.20.20.10">
    <property type="entry name" value="Alanine racemase"/>
    <property type="match status" value="1"/>
</dbReference>
<comment type="cofactor">
    <cofactor evidence="3">
        <name>pyridoxal 5'-phosphate</name>
        <dbReference type="ChEBI" id="CHEBI:597326"/>
    </cofactor>
</comment>
<evidence type="ECO:0000256" key="1">
    <source>
        <dbReference type="ARBA" id="ARBA00022898"/>
    </source>
</evidence>
<proteinExistence type="inferred from homology"/>
<dbReference type="AlphaFoldDB" id="A0A0R2HXJ5"/>
<dbReference type="eggNOG" id="COG0325">
    <property type="taxonomic scope" value="Bacteria"/>
</dbReference>
<dbReference type="GeneID" id="89589203"/>
<feature type="domain" description="Alanine racemase N-terminal" evidence="5">
    <location>
        <begin position="25"/>
        <end position="223"/>
    </location>
</feature>
<dbReference type="InterPro" id="IPR011078">
    <property type="entry name" value="PyrdxlP_homeostasis"/>
</dbReference>
<evidence type="ECO:0000256" key="3">
    <source>
        <dbReference type="PIRSR" id="PIRSR004848-1"/>
    </source>
</evidence>
<evidence type="ECO:0000259" key="5">
    <source>
        <dbReference type="Pfam" id="PF01168"/>
    </source>
</evidence>
<keyword evidence="1 2" id="KW-0663">Pyridoxal phosphate</keyword>
<evidence type="ECO:0000256" key="2">
    <source>
        <dbReference type="HAMAP-Rule" id="MF_02087"/>
    </source>
</evidence>
<dbReference type="RefSeq" id="WP_034569058.1">
    <property type="nucleotide sequence ID" value="NZ_JQBS01000035.1"/>
</dbReference>
<dbReference type="SUPFAM" id="SSF51419">
    <property type="entry name" value="PLP-binding barrel"/>
    <property type="match status" value="1"/>
</dbReference>
<dbReference type="EMBL" id="JQBS01000035">
    <property type="protein sequence ID" value="KRN54628.1"/>
    <property type="molecule type" value="Genomic_DNA"/>
</dbReference>
<comment type="similarity">
    <text evidence="2 4">Belongs to the pyridoxal phosphate-binding protein YggS/PROSC family.</text>
</comment>
<comment type="caution">
    <text evidence="6">The sequence shown here is derived from an EMBL/GenBank/DDBJ whole genome shotgun (WGS) entry which is preliminary data.</text>
</comment>
<evidence type="ECO:0000256" key="4">
    <source>
        <dbReference type="RuleBase" id="RU004514"/>
    </source>
</evidence>
<dbReference type="InterPro" id="IPR001608">
    <property type="entry name" value="Ala_racemase_N"/>
</dbReference>
<dbReference type="HAMAP" id="MF_02087">
    <property type="entry name" value="PLP_homeostasis"/>
    <property type="match status" value="1"/>
</dbReference>
<dbReference type="FunFam" id="3.20.20.10:FF:000011">
    <property type="entry name" value="Pyridoxal phosphate homeostasis protein"/>
    <property type="match status" value="1"/>
</dbReference>
<dbReference type="Proteomes" id="UP000051658">
    <property type="component" value="Unassembled WGS sequence"/>
</dbReference>
<dbReference type="Pfam" id="PF01168">
    <property type="entry name" value="Ala_racemase_N"/>
    <property type="match status" value="1"/>
</dbReference>
<dbReference type="NCBIfam" id="TIGR00044">
    <property type="entry name" value="YggS family pyridoxal phosphate-dependent enzyme"/>
    <property type="match status" value="1"/>
</dbReference>
<accession>A0A0R2HXJ5</accession>
<feature type="modified residue" description="N6-(pyridoxal phosphate)lysine" evidence="2 3">
    <location>
        <position position="35"/>
    </location>
</feature>
<dbReference type="PANTHER" id="PTHR10146">
    <property type="entry name" value="PROLINE SYNTHETASE CO-TRANSCRIBED BACTERIAL HOMOLOG PROTEIN"/>
    <property type="match status" value="1"/>
</dbReference>
<dbReference type="PATRIC" id="fig|1449336.4.peg.2250"/>
<dbReference type="PIRSF" id="PIRSF004848">
    <property type="entry name" value="YBL036c_PLPDEIII"/>
    <property type="match status" value="1"/>
</dbReference>
<protein>
    <recommendedName>
        <fullName evidence="2">Pyridoxal phosphate homeostasis protein</fullName>
        <shortName evidence="2">PLP homeostasis protein</shortName>
    </recommendedName>
</protein>